<evidence type="ECO:0000313" key="1">
    <source>
        <dbReference type="EMBL" id="QSB41846.1"/>
    </source>
</evidence>
<dbReference type="EMBL" id="CP070506">
    <property type="protein sequence ID" value="QSB41846.1"/>
    <property type="molecule type" value="Genomic_DNA"/>
</dbReference>
<dbReference type="InterPro" id="IPR003458">
    <property type="entry name" value="Phage_T4_Gp38_tail_assem"/>
</dbReference>
<accession>A0ABX7K2I2</accession>
<dbReference type="Pfam" id="PF02413">
    <property type="entry name" value="Caudo_TAP"/>
    <property type="match status" value="1"/>
</dbReference>
<keyword evidence="2" id="KW-1185">Reference proteome</keyword>
<name>A0ABX7K2I2_9PSED</name>
<sequence>MIYGGYAVRKDGQGWRSVDGSEADPENKDWIYPDYETEEFSQDTPPIPIASPEEILAAANSHRDMLLTFATLRVNPLQDAVDLEEATEADIASLKSWKKYRVLVNRVTDQAAYPHTIVWPPQPSE</sequence>
<gene>
    <name evidence="1" type="ORF">JTY93_11130</name>
</gene>
<organism evidence="1 2">
    <name type="scientific">Pseudomonas hygromyciniae</name>
    <dbReference type="NCBI Taxonomy" id="2812000"/>
    <lineage>
        <taxon>Bacteria</taxon>
        <taxon>Pseudomonadati</taxon>
        <taxon>Pseudomonadota</taxon>
        <taxon>Gammaproteobacteria</taxon>
        <taxon>Pseudomonadales</taxon>
        <taxon>Pseudomonadaceae</taxon>
        <taxon>Pseudomonas</taxon>
    </lineage>
</organism>
<reference evidence="1 2" key="1">
    <citation type="submission" date="2021-02" db="EMBL/GenBank/DDBJ databases">
        <title>Genomic and phenotypic characterization of Pseudomonas hygromyciniae, a novel bacterial species discovered from a commercially purchased antibiotic vial.</title>
        <authorList>
            <person name="Turner T.L."/>
            <person name="Mitra S.D."/>
            <person name="Kochan T.J."/>
            <person name="Pincus N.B."/>
            <person name="Lebrun-Corbin M."/>
            <person name="Cheung B."/>
            <person name="Gatesy S.W."/>
            <person name="Afzal T."/>
            <person name="Ozer E.A."/>
            <person name="Hauser A.R."/>
        </authorList>
    </citation>
    <scope>NUCLEOTIDE SEQUENCE [LARGE SCALE GENOMIC DNA]</scope>
    <source>
        <strain evidence="1 2">SDM007</strain>
    </source>
</reference>
<dbReference type="Proteomes" id="UP000663249">
    <property type="component" value="Chromosome"/>
</dbReference>
<evidence type="ECO:0000313" key="2">
    <source>
        <dbReference type="Proteomes" id="UP000663249"/>
    </source>
</evidence>
<dbReference type="RefSeq" id="WP_205477744.1">
    <property type="nucleotide sequence ID" value="NZ_CP070506.1"/>
</dbReference>
<protein>
    <submittedName>
        <fullName evidence="1">Tail fiber assembly protein</fullName>
    </submittedName>
</protein>
<proteinExistence type="predicted"/>